<comment type="caution">
    <text evidence="1">The sequence shown here is derived from an EMBL/GenBank/DDBJ whole genome shotgun (WGS) entry which is preliminary data.</text>
</comment>
<sequence length="198" mass="22411">MPFKTSPYSAPVPIQICPCNNCQERAPPSCGNFVQEAPPQPTFLHNPAAVPSVPLLQPSAESTSGQVHYNVVQAKPLMTFVFGNGAQYAPAVIPILPYAPQIPFQDASSYNFQQGNGIHWIPSYQQQQFCYQPFTGQYMFHQPQPQNVPYMHHEDKESPVYYYYDPQDSVETQQNEEENCNKLALESYQYFQVALLPT</sequence>
<organism evidence="1 2">
    <name type="scientific">Allacma fusca</name>
    <dbReference type="NCBI Taxonomy" id="39272"/>
    <lineage>
        <taxon>Eukaryota</taxon>
        <taxon>Metazoa</taxon>
        <taxon>Ecdysozoa</taxon>
        <taxon>Arthropoda</taxon>
        <taxon>Hexapoda</taxon>
        <taxon>Collembola</taxon>
        <taxon>Symphypleona</taxon>
        <taxon>Sminthuridae</taxon>
        <taxon>Allacma</taxon>
    </lineage>
</organism>
<proteinExistence type="predicted"/>
<accession>A0A8J2LM33</accession>
<dbReference type="EMBL" id="CAJVCH010570036">
    <property type="protein sequence ID" value="CAG7833831.1"/>
    <property type="molecule type" value="Genomic_DNA"/>
</dbReference>
<evidence type="ECO:0000313" key="2">
    <source>
        <dbReference type="Proteomes" id="UP000708208"/>
    </source>
</evidence>
<evidence type="ECO:0000313" key="1">
    <source>
        <dbReference type="EMBL" id="CAG7833831.1"/>
    </source>
</evidence>
<gene>
    <name evidence="1" type="ORF">AFUS01_LOCUS43409</name>
</gene>
<reference evidence="1" key="1">
    <citation type="submission" date="2021-06" db="EMBL/GenBank/DDBJ databases">
        <authorList>
            <person name="Hodson N. C."/>
            <person name="Mongue J. A."/>
            <person name="Jaron S. K."/>
        </authorList>
    </citation>
    <scope>NUCLEOTIDE SEQUENCE</scope>
</reference>
<keyword evidence="2" id="KW-1185">Reference proteome</keyword>
<dbReference type="Proteomes" id="UP000708208">
    <property type="component" value="Unassembled WGS sequence"/>
</dbReference>
<name>A0A8J2LM33_9HEXA</name>
<dbReference type="AlphaFoldDB" id="A0A8J2LM33"/>
<protein>
    <submittedName>
        <fullName evidence="1">Uncharacterized protein</fullName>
    </submittedName>
</protein>